<name>X0WW63_9ZZZZ</name>
<dbReference type="GO" id="GO:0005737">
    <property type="term" value="C:cytoplasm"/>
    <property type="evidence" value="ECO:0007669"/>
    <property type="project" value="TreeGrafter"/>
</dbReference>
<dbReference type="EMBL" id="BARS01031334">
    <property type="protein sequence ID" value="GAG16961.1"/>
    <property type="molecule type" value="Genomic_DNA"/>
</dbReference>
<dbReference type="Gene3D" id="3.40.50.20">
    <property type="match status" value="1"/>
</dbReference>
<dbReference type="PROSITE" id="PS50975">
    <property type="entry name" value="ATP_GRASP"/>
    <property type="match status" value="1"/>
</dbReference>
<evidence type="ECO:0000256" key="5">
    <source>
        <dbReference type="ARBA" id="ARBA00022840"/>
    </source>
</evidence>
<dbReference type="GO" id="GO:0004088">
    <property type="term" value="F:carbamoyl-phosphate synthase (glutamine-hydrolyzing) activity"/>
    <property type="evidence" value="ECO:0007669"/>
    <property type="project" value="TreeGrafter"/>
</dbReference>
<dbReference type="PANTHER" id="PTHR11405">
    <property type="entry name" value="CARBAMOYLTRANSFERASE FAMILY MEMBER"/>
    <property type="match status" value="1"/>
</dbReference>
<dbReference type="FunFam" id="3.40.50.20:FF:000001">
    <property type="entry name" value="Carbamoyl-phosphate synthase large chain"/>
    <property type="match status" value="1"/>
</dbReference>
<gene>
    <name evidence="8" type="ORF">S01H1_48777</name>
</gene>
<evidence type="ECO:0000256" key="4">
    <source>
        <dbReference type="ARBA" id="ARBA00022741"/>
    </source>
</evidence>
<dbReference type="InterPro" id="IPR016185">
    <property type="entry name" value="PreATP-grasp_dom_sf"/>
</dbReference>
<dbReference type="Pfam" id="PF02786">
    <property type="entry name" value="CPSase_L_D2"/>
    <property type="match status" value="1"/>
</dbReference>
<dbReference type="SUPFAM" id="SSF52440">
    <property type="entry name" value="PreATP-grasp domain"/>
    <property type="match status" value="1"/>
</dbReference>
<feature type="non-terminal residue" evidence="8">
    <location>
        <position position="254"/>
    </location>
</feature>
<evidence type="ECO:0000313" key="8">
    <source>
        <dbReference type="EMBL" id="GAG16961.1"/>
    </source>
</evidence>
<dbReference type="PRINTS" id="PR00098">
    <property type="entry name" value="CPSASE"/>
</dbReference>
<reference evidence="8" key="1">
    <citation type="journal article" date="2014" name="Front. Microbiol.">
        <title>High frequency of phylogenetically diverse reductive dehalogenase-homologous genes in deep subseafloor sedimentary metagenomes.</title>
        <authorList>
            <person name="Kawai M."/>
            <person name="Futagami T."/>
            <person name="Toyoda A."/>
            <person name="Takaki Y."/>
            <person name="Nishi S."/>
            <person name="Hori S."/>
            <person name="Arai W."/>
            <person name="Tsubouchi T."/>
            <person name="Morono Y."/>
            <person name="Uchiyama I."/>
            <person name="Ito T."/>
            <person name="Fujiyama A."/>
            <person name="Inagaki F."/>
            <person name="Takami H."/>
        </authorList>
    </citation>
    <scope>NUCLEOTIDE SEQUENCE</scope>
    <source>
        <strain evidence="8">Expedition CK06-06</strain>
    </source>
</reference>
<evidence type="ECO:0000256" key="3">
    <source>
        <dbReference type="ARBA" id="ARBA00022737"/>
    </source>
</evidence>
<dbReference type="InterPro" id="IPR013815">
    <property type="entry name" value="ATP_grasp_subdomain_1"/>
</dbReference>
<dbReference type="GO" id="GO:0006541">
    <property type="term" value="P:glutamine metabolic process"/>
    <property type="evidence" value="ECO:0007669"/>
    <property type="project" value="TreeGrafter"/>
</dbReference>
<feature type="domain" description="ATP-grasp" evidence="7">
    <location>
        <begin position="135"/>
        <end position="227"/>
    </location>
</feature>
<comment type="catalytic activity">
    <reaction evidence="6">
        <text>hydrogencarbonate + NH4(+) + 2 ATP = carbamoyl phosphate + 2 ADP + phosphate + 2 H(+)</text>
        <dbReference type="Rhea" id="RHEA:18029"/>
        <dbReference type="ChEBI" id="CHEBI:15378"/>
        <dbReference type="ChEBI" id="CHEBI:17544"/>
        <dbReference type="ChEBI" id="CHEBI:28938"/>
        <dbReference type="ChEBI" id="CHEBI:30616"/>
        <dbReference type="ChEBI" id="CHEBI:43474"/>
        <dbReference type="ChEBI" id="CHEBI:58228"/>
        <dbReference type="ChEBI" id="CHEBI:456216"/>
        <dbReference type="EC" id="6.3.4.16"/>
    </reaction>
</comment>
<dbReference type="Pfam" id="PF25596">
    <property type="entry name" value="CPSase_L_D1"/>
    <property type="match status" value="1"/>
</dbReference>
<sequence length="254" mass="27630">MAMPKDKGIKKVVIIGSGGIRIGQAAEFDYSGSQALKAMREEHVETVLVNPNVATIQTSHDLADKVYLEPVTPEFMEKVIRKERPDGIILGFGGQTALNTGVALSKKGVLKKYGVRVLGTSVKAIMRTEDREEFKEAVVEAGASVAPSISCLNMDDAKAAARKIGYPVMVRPAYILGGLGSGAAWNEDELASIVRKGLRHSMIGQVLIEEYLHHWKEVEYEVMRDSNDNCITVCNMENFDPMGVHTGDSIVVAP</sequence>
<accession>X0WW63</accession>
<evidence type="ECO:0000256" key="1">
    <source>
        <dbReference type="ARBA" id="ARBA00022598"/>
    </source>
</evidence>
<dbReference type="InterPro" id="IPR011761">
    <property type="entry name" value="ATP-grasp"/>
</dbReference>
<dbReference type="AlphaFoldDB" id="X0WW63"/>
<comment type="caution">
    <text evidence="8">The sequence shown here is derived from an EMBL/GenBank/DDBJ whole genome shotgun (WGS) entry which is preliminary data.</text>
</comment>
<dbReference type="PANTHER" id="PTHR11405:SF53">
    <property type="entry name" value="CARBAMOYL-PHOSPHATE SYNTHASE [AMMONIA], MITOCHONDRIAL"/>
    <property type="match status" value="1"/>
</dbReference>
<proteinExistence type="predicted"/>
<dbReference type="PROSITE" id="PS00866">
    <property type="entry name" value="CPSASE_1"/>
    <property type="match status" value="1"/>
</dbReference>
<dbReference type="Gene3D" id="3.30.1490.20">
    <property type="entry name" value="ATP-grasp fold, A domain"/>
    <property type="match status" value="1"/>
</dbReference>
<dbReference type="GO" id="GO:0046872">
    <property type="term" value="F:metal ion binding"/>
    <property type="evidence" value="ECO:0007669"/>
    <property type="project" value="UniProtKB-KW"/>
</dbReference>
<keyword evidence="1" id="KW-0436">Ligase</keyword>
<dbReference type="GO" id="GO:0005524">
    <property type="term" value="F:ATP binding"/>
    <property type="evidence" value="ECO:0007669"/>
    <property type="project" value="UniProtKB-KW"/>
</dbReference>
<evidence type="ECO:0000256" key="6">
    <source>
        <dbReference type="ARBA" id="ARBA00047359"/>
    </source>
</evidence>
<protein>
    <recommendedName>
        <fullName evidence="7">ATP-grasp domain-containing protein</fullName>
    </recommendedName>
</protein>
<dbReference type="InterPro" id="IPR058047">
    <property type="entry name" value="CPSase_preATP-grasp"/>
</dbReference>
<dbReference type="InterPro" id="IPR005479">
    <property type="entry name" value="CPAse_ATP-bd"/>
</dbReference>
<dbReference type="InterPro" id="IPR005483">
    <property type="entry name" value="CPSase_dom"/>
</dbReference>
<evidence type="ECO:0000259" key="7">
    <source>
        <dbReference type="PROSITE" id="PS50975"/>
    </source>
</evidence>
<dbReference type="GO" id="GO:0004087">
    <property type="term" value="F:carbamoyl-phosphate synthase (ammonia) activity"/>
    <property type="evidence" value="ECO:0007669"/>
    <property type="project" value="UniProtKB-EC"/>
</dbReference>
<keyword evidence="3" id="KW-0677">Repeat</keyword>
<organism evidence="8">
    <name type="scientific">marine sediment metagenome</name>
    <dbReference type="NCBI Taxonomy" id="412755"/>
    <lineage>
        <taxon>unclassified sequences</taxon>
        <taxon>metagenomes</taxon>
        <taxon>ecological metagenomes</taxon>
    </lineage>
</organism>
<dbReference type="SUPFAM" id="SSF56059">
    <property type="entry name" value="Glutathione synthetase ATP-binding domain-like"/>
    <property type="match status" value="1"/>
</dbReference>
<keyword evidence="2" id="KW-0479">Metal-binding</keyword>
<keyword evidence="4" id="KW-0547">Nucleotide-binding</keyword>
<keyword evidence="5" id="KW-0067">ATP-binding</keyword>
<evidence type="ECO:0000256" key="2">
    <source>
        <dbReference type="ARBA" id="ARBA00022723"/>
    </source>
</evidence>
<dbReference type="Gene3D" id="3.30.470.20">
    <property type="entry name" value="ATP-grasp fold, B domain"/>
    <property type="match status" value="1"/>
</dbReference>